<feature type="transmembrane region" description="Helical" evidence="9">
    <location>
        <begin position="637"/>
        <end position="660"/>
    </location>
</feature>
<dbReference type="SUPFAM" id="SSF82199">
    <property type="entry name" value="SET domain"/>
    <property type="match status" value="1"/>
</dbReference>
<evidence type="ECO:0000259" key="11">
    <source>
        <dbReference type="PROSITE" id="PS50280"/>
    </source>
</evidence>
<dbReference type="PANTHER" id="PTHR12385">
    <property type="entry name" value="CHOLINE TRANSPORTER-LIKE (SLC FAMILY 44)"/>
    <property type="match status" value="1"/>
</dbReference>
<keyword evidence="6 9" id="KW-0472">Membrane</keyword>
<evidence type="ECO:0000256" key="2">
    <source>
        <dbReference type="ARBA" id="ARBA00007168"/>
    </source>
</evidence>
<dbReference type="EMBL" id="CAXAMN010023940">
    <property type="protein sequence ID" value="CAK9082561.1"/>
    <property type="molecule type" value="Genomic_DNA"/>
</dbReference>
<dbReference type="Pfam" id="PF00051">
    <property type="entry name" value="Kringle"/>
    <property type="match status" value="1"/>
</dbReference>
<evidence type="ECO:0008006" key="14">
    <source>
        <dbReference type="Google" id="ProtNLM"/>
    </source>
</evidence>
<evidence type="ECO:0000313" key="13">
    <source>
        <dbReference type="Proteomes" id="UP001642484"/>
    </source>
</evidence>
<feature type="transmembrane region" description="Helical" evidence="9">
    <location>
        <begin position="993"/>
        <end position="1010"/>
    </location>
</feature>
<evidence type="ECO:0000256" key="6">
    <source>
        <dbReference type="ARBA" id="ARBA00023136"/>
    </source>
</evidence>
<dbReference type="Gene3D" id="3.90.1410.10">
    <property type="entry name" value="set domain protein methyltransferase, domain 1"/>
    <property type="match status" value="1"/>
</dbReference>
<feature type="transmembrane region" description="Helical" evidence="9">
    <location>
        <begin position="666"/>
        <end position="686"/>
    </location>
</feature>
<dbReference type="Gene3D" id="2.40.20.10">
    <property type="entry name" value="Plasminogen Kringle 4"/>
    <property type="match status" value="1"/>
</dbReference>
<dbReference type="InterPro" id="IPR038178">
    <property type="entry name" value="Kringle_sf"/>
</dbReference>
<keyword evidence="5 9" id="KW-1133">Transmembrane helix</keyword>
<comment type="caution">
    <text evidence="12">The sequence shown here is derived from an EMBL/GenBank/DDBJ whole genome shotgun (WGS) entry which is preliminary data.</text>
</comment>
<reference evidence="12 13" key="1">
    <citation type="submission" date="2024-02" db="EMBL/GenBank/DDBJ databases">
        <authorList>
            <person name="Chen Y."/>
            <person name="Shah S."/>
            <person name="Dougan E. K."/>
            <person name="Thang M."/>
            <person name="Chan C."/>
        </authorList>
    </citation>
    <scope>NUCLEOTIDE SEQUENCE [LARGE SCALE GENOMIC DNA]</scope>
</reference>
<dbReference type="InterPro" id="IPR000001">
    <property type="entry name" value="Kringle"/>
</dbReference>
<dbReference type="InterPro" id="IPR007603">
    <property type="entry name" value="Choline_transptr-like"/>
</dbReference>
<organism evidence="12 13">
    <name type="scientific">Durusdinium trenchii</name>
    <dbReference type="NCBI Taxonomy" id="1381693"/>
    <lineage>
        <taxon>Eukaryota</taxon>
        <taxon>Sar</taxon>
        <taxon>Alveolata</taxon>
        <taxon>Dinophyceae</taxon>
        <taxon>Suessiales</taxon>
        <taxon>Symbiodiniaceae</taxon>
        <taxon>Durusdinium</taxon>
    </lineage>
</organism>
<feature type="transmembrane region" description="Helical" evidence="9">
    <location>
        <begin position="900"/>
        <end position="917"/>
    </location>
</feature>
<dbReference type="Pfam" id="PF04515">
    <property type="entry name" value="Choline_transpo"/>
    <property type="match status" value="1"/>
</dbReference>
<feature type="transmembrane region" description="Helical" evidence="9">
    <location>
        <begin position="864"/>
        <end position="888"/>
    </location>
</feature>
<evidence type="ECO:0000259" key="10">
    <source>
        <dbReference type="PROSITE" id="PS50070"/>
    </source>
</evidence>
<evidence type="ECO:0000256" key="1">
    <source>
        <dbReference type="ARBA" id="ARBA00004141"/>
    </source>
</evidence>
<feature type="domain" description="SET" evidence="11">
    <location>
        <begin position="48"/>
        <end position="237"/>
    </location>
</feature>
<dbReference type="Proteomes" id="UP001642484">
    <property type="component" value="Unassembled WGS sequence"/>
</dbReference>
<dbReference type="Pfam" id="PF00856">
    <property type="entry name" value="SET"/>
    <property type="match status" value="1"/>
</dbReference>
<evidence type="ECO:0000313" key="12">
    <source>
        <dbReference type="EMBL" id="CAK9082561.1"/>
    </source>
</evidence>
<evidence type="ECO:0000256" key="9">
    <source>
        <dbReference type="SAM" id="Phobius"/>
    </source>
</evidence>
<dbReference type="PANTHER" id="PTHR12385:SF14">
    <property type="entry name" value="CHOLINE TRANSPORTER-LIKE 2"/>
    <property type="match status" value="1"/>
</dbReference>
<keyword evidence="4 9" id="KW-0812">Transmembrane</keyword>
<name>A0ABP0Q3E2_9DINO</name>
<keyword evidence="8" id="KW-0325">Glycoprotein</keyword>
<dbReference type="CDD" id="cd10527">
    <property type="entry name" value="SET_LSMT"/>
    <property type="match status" value="1"/>
</dbReference>
<protein>
    <recommendedName>
        <fullName evidence="14">SET domain-containing protein</fullName>
    </recommendedName>
</protein>
<evidence type="ECO:0000256" key="5">
    <source>
        <dbReference type="ARBA" id="ARBA00022989"/>
    </source>
</evidence>
<dbReference type="SUPFAM" id="SSF57440">
    <property type="entry name" value="Kringle-like"/>
    <property type="match status" value="1"/>
</dbReference>
<feature type="transmembrane region" description="Helical" evidence="9">
    <location>
        <begin position="825"/>
        <end position="844"/>
    </location>
</feature>
<keyword evidence="13" id="KW-1185">Reference proteome</keyword>
<dbReference type="InterPro" id="IPR046341">
    <property type="entry name" value="SET_dom_sf"/>
</dbReference>
<dbReference type="PROSITE" id="PS50280">
    <property type="entry name" value="SET"/>
    <property type="match status" value="1"/>
</dbReference>
<evidence type="ECO:0000256" key="8">
    <source>
        <dbReference type="ARBA" id="ARBA00023180"/>
    </source>
</evidence>
<accession>A0ABP0Q3E2</accession>
<evidence type="ECO:0000256" key="4">
    <source>
        <dbReference type="ARBA" id="ARBA00022692"/>
    </source>
</evidence>
<evidence type="ECO:0000256" key="7">
    <source>
        <dbReference type="ARBA" id="ARBA00023157"/>
    </source>
</evidence>
<dbReference type="SMART" id="SM00130">
    <property type="entry name" value="KR"/>
    <property type="match status" value="1"/>
</dbReference>
<keyword evidence="7" id="KW-1015">Disulfide bond</keyword>
<feature type="domain" description="Kringle" evidence="10">
    <location>
        <begin position="726"/>
        <end position="804"/>
    </location>
</feature>
<dbReference type="InterPro" id="IPR001214">
    <property type="entry name" value="SET_dom"/>
</dbReference>
<proteinExistence type="inferred from homology"/>
<gene>
    <name evidence="12" type="ORF">CCMP2556_LOCUS40324</name>
</gene>
<evidence type="ECO:0000256" key="3">
    <source>
        <dbReference type="ARBA" id="ARBA00022572"/>
    </source>
</evidence>
<dbReference type="PROSITE" id="PS50070">
    <property type="entry name" value="KRINGLE_2"/>
    <property type="match status" value="1"/>
</dbReference>
<feature type="transmembrane region" description="Helical" evidence="9">
    <location>
        <begin position="963"/>
        <end position="987"/>
    </location>
</feature>
<comment type="similarity">
    <text evidence="2">Belongs to the CTL (choline transporter-like) family.</text>
</comment>
<sequence length="1063" mass="116116">MINCERMCCSSRSILARCGNHDVSKMQPDASSWTDFLDWCEAQGIEAGSLQVCKEDGRGRFLQASAKVEADQLIMVVPAHAILAEGMGTATYQASHWMLGIAHRLLEEDCLENSAFAPYVRLLMEGEPHEFDAMAALPGCVGSLARERKKLRCAHVSELVRAMPGCDPERAARALHTVDTRTVYSHPARVRALVPLFDFANHSANPNARWIMGPDRALRLYATKPVDIGCEVTISYDNISNGRLLVTYGFVLEGDGPHRCVDLNVGPLPEQETPLLQTCAVQLQVLGGGCLRRRAALLPVLNMIRGHQEGEVLLAMHLLQQVQDELLEWEAAAAGPFQDGRFQVLSTMTVQVLGSFRDKLKAWLKDPEKVPLMSALGPTTEALIRASLSVRINLRHGFPSSIKAQVLEKSLPFLKFFPLPGSFDVGGDLTSGNLESTMTNKLAPRLQIMVVRMGMPIQLCTQKHGELKGAANPSGLFTGGGANGDVFSNMWSEATKYFNLVCLPSCNVNFDSVNSSTDSAIREWTYTMSDDSDMKPFWEDLKSSGPTYIRDTITSQFKFKALPLSMCPYNESKCIPFPGVEFSELYYGYCSFSMSADVVNAMGTEATKVLESTGLASFQDSSTETLGKWMGDFEKSLPAYILVAFLSFLVGFIFMVLLRFLIGPCVWFAVFLVLLMLAVGGALCWVRSKQCAGAGLFETGQQVAVAVTVTATTAASQAISGQSVSEEMTGDGADYRGVQGRTKNGLLCEKWGEGNAAAYTTAAYPNSGCLDNNFCRNPYNPSDVNKAATIWCFTTDTSIKWQTCTPVGIITPGAYHTYDEAAGTALNIAIGQCLIAGAVGVWFFTSNSQKGTRRVIAQSTWNVFRYHLGSLAFGSFIIAVIQFIRALMKYYEKQAKAVKNRVLVLVLKICGCIIWCFEKCVKFLNKNAYIQIALMGTNFCTSAKKAFFLILRNMFRFGTVAILGAMINVIGFLFIIAVSVALGYVILTGIYPEVAPAVSLVIYGVTAYVVHGSVSNVFGLAVDTTLQCFLACEEMDLQGDFVPSSMGRWLDKSKPIGGDEDDD</sequence>
<comment type="subcellular location">
    <subcellularLocation>
        <location evidence="1">Membrane</location>
        <topology evidence="1">Multi-pass membrane protein</topology>
    </subcellularLocation>
</comment>
<dbReference type="InterPro" id="IPR013806">
    <property type="entry name" value="Kringle-like"/>
</dbReference>
<keyword evidence="3" id="KW-0420">Kringle</keyword>